<proteinExistence type="predicted"/>
<keyword evidence="1" id="KW-0472">Membrane</keyword>
<feature type="signal peptide" evidence="2">
    <location>
        <begin position="1"/>
        <end position="19"/>
    </location>
</feature>
<name>A0A1Y5IGQ4_OSTTA</name>
<sequence>MVIALACALAAVALGGSSARAWATGTNCYPDACTRGGSNTFDKNQRNMCKMLAETDKYCVIPTSDDDCPRELKYHGWCDANRYVFNSGCLSKYPTTSVPSGSAVDFSSYETAYWSVGAPYPLHPNMVNADLRTCVIDYVKTQLRAQFTEEGMTADEASITSLALQEFPEEQMEGSDDYKDQFSSFYLSDSDFDDMDADSSDVPLSDVDGEAVESTVTKSVSAQPCSGSGSDQQCFDVCTADLGLKSEYKIKIPKVCAKMRILGRKFKKCIKVPKTKFKVPNECQKMCITIPGYCEMSTALTAVDDLKKVDSLNSLVAPCKAVGVPSTVCDAVGEADDAINAIAQLKNVKSLNDTTVDGVLQVGLLPDVLNGYIRDAQDALEKVADTLESSLRGLLEHVWGEVSTTSSELVSLIESSIKNTMATSSSGMSALGAARENRRTELLDDIHEGVNAAFRGLAAPARSAQSLAANLGAATGQGCFVIPVMCTEEIEYPMKWPKALENVSASPGAITVDPPDIQFDLCAQINEFKVSSQVATNLVKALGDMFEAFFDALYDESGLKDVVADIKKLGSGKFFASSSRRRLLSTDEQMTILAAHADYKNRLASAESIVLRELVKLSETIHSPDFATRSRTRAGGSREASLGKNAFDEVLDDFLDDLEAAIKLMSDTTSVKAELSIKASGSASVSAHMALAKDGEFWSDQFSGVKVVPLPLPGLSAVLEYDLSLALPYYLNFDAQAALDVEFSVEMPMAVELSKNPSFSVSTPQVSVSRTLTGSAKAAMQIGAVVHLEKAFAALCAGPMCAGPWLDAKQDAYVGVDAWALANCASGYGELIPTWSDTFSYSKANQNKCAGSLAGAGGYVEIPKTSILYSQIQLATIPIGEAASASSSSSARLGASAEDEEDSDCSTSKRGTGLYNFAPMLKTVIGSGTYLSQDIFALCEGGGTCKREDVSPPTECPTCKVKAYDSRCCDDGSTKCAIATAATAQQICGAKCDACADCTAFDFDANDGNCGFSTQSRSKSNSASTYYYHVSTSASLGSAGLNVIPALDFSPTVVFALAAAFVGIVVAVRSRPVKSSLLRDGRESSYGAVC</sequence>
<dbReference type="Proteomes" id="UP000195557">
    <property type="component" value="Unassembled WGS sequence"/>
</dbReference>
<gene>
    <name evidence="3" type="ORF">BE221DRAFT_67058</name>
</gene>
<keyword evidence="1" id="KW-0812">Transmembrane</keyword>
<evidence type="ECO:0000256" key="2">
    <source>
        <dbReference type="SAM" id="SignalP"/>
    </source>
</evidence>
<keyword evidence="2" id="KW-0732">Signal</keyword>
<keyword evidence="1" id="KW-1133">Transmembrane helix</keyword>
<evidence type="ECO:0000313" key="3">
    <source>
        <dbReference type="EMBL" id="OUS48740.1"/>
    </source>
</evidence>
<protein>
    <submittedName>
        <fullName evidence="3">Uncharacterized protein</fullName>
    </submittedName>
</protein>
<evidence type="ECO:0000256" key="1">
    <source>
        <dbReference type="SAM" id="Phobius"/>
    </source>
</evidence>
<dbReference type="EMBL" id="KZ155772">
    <property type="protein sequence ID" value="OUS48740.1"/>
    <property type="molecule type" value="Genomic_DNA"/>
</dbReference>
<feature type="chain" id="PRO_5012938318" evidence="2">
    <location>
        <begin position="20"/>
        <end position="1090"/>
    </location>
</feature>
<organism evidence="3">
    <name type="scientific">Ostreococcus tauri</name>
    <name type="common">Marine green alga</name>
    <dbReference type="NCBI Taxonomy" id="70448"/>
    <lineage>
        <taxon>Eukaryota</taxon>
        <taxon>Viridiplantae</taxon>
        <taxon>Chlorophyta</taxon>
        <taxon>Mamiellophyceae</taxon>
        <taxon>Mamiellales</taxon>
        <taxon>Bathycoccaceae</taxon>
        <taxon>Ostreococcus</taxon>
    </lineage>
</organism>
<feature type="transmembrane region" description="Helical" evidence="1">
    <location>
        <begin position="1049"/>
        <end position="1068"/>
    </location>
</feature>
<dbReference type="AlphaFoldDB" id="A0A1Y5IGQ4"/>
<accession>A0A1Y5IGQ4</accession>
<reference evidence="3" key="1">
    <citation type="submission" date="2017-04" db="EMBL/GenBank/DDBJ databases">
        <title>Population genomics of picophytoplankton unveils novel chromosome hypervariability.</title>
        <authorList>
            <consortium name="DOE Joint Genome Institute"/>
            <person name="Blanc-Mathieu R."/>
            <person name="Krasovec M."/>
            <person name="Hebrard M."/>
            <person name="Yau S."/>
            <person name="Desgranges E."/>
            <person name="Martin J."/>
            <person name="Schackwitz W."/>
            <person name="Kuo A."/>
            <person name="Salin G."/>
            <person name="Donnadieu C."/>
            <person name="Desdevises Y."/>
            <person name="Sanchez-Ferandin S."/>
            <person name="Moreau H."/>
            <person name="Rivals E."/>
            <person name="Grigoriev I.V."/>
            <person name="Grimsley N."/>
            <person name="Eyre-Walker A."/>
            <person name="Piganeau G."/>
        </authorList>
    </citation>
    <scope>NUCLEOTIDE SEQUENCE [LARGE SCALE GENOMIC DNA]</scope>
    <source>
        <strain evidence="3">RCC 1115</strain>
    </source>
</reference>